<comment type="caution">
    <text evidence="2">The sequence shown here is derived from an EMBL/GenBank/DDBJ whole genome shotgun (WGS) entry which is preliminary data.</text>
</comment>
<feature type="region of interest" description="Disordered" evidence="1">
    <location>
        <begin position="130"/>
        <end position="157"/>
    </location>
</feature>
<accession>A0ABS3RCY6</accession>
<dbReference type="Gene3D" id="2.30.110.10">
    <property type="entry name" value="Electron Transport, Fmn-binding Protein, Chain A"/>
    <property type="match status" value="1"/>
</dbReference>
<name>A0ABS3RCY6_9ACTN</name>
<reference evidence="2 3" key="1">
    <citation type="submission" date="2021-03" db="EMBL/GenBank/DDBJ databases">
        <authorList>
            <person name="Kanchanasin P."/>
            <person name="Saeng-In P."/>
            <person name="Phongsopitanun W."/>
            <person name="Yuki M."/>
            <person name="Kudo T."/>
            <person name="Ohkuma M."/>
            <person name="Tanasupawat S."/>
        </authorList>
    </citation>
    <scope>NUCLEOTIDE SEQUENCE [LARGE SCALE GENOMIC DNA]</scope>
    <source>
        <strain evidence="2 3">L46</strain>
    </source>
</reference>
<evidence type="ECO:0000313" key="3">
    <source>
        <dbReference type="Proteomes" id="UP000666915"/>
    </source>
</evidence>
<evidence type="ECO:0000256" key="1">
    <source>
        <dbReference type="SAM" id="MobiDB-lite"/>
    </source>
</evidence>
<gene>
    <name evidence="2" type="ORF">J4557_41835</name>
</gene>
<dbReference type="Proteomes" id="UP000666915">
    <property type="component" value="Unassembled WGS sequence"/>
</dbReference>
<dbReference type="EMBL" id="JAGEOK010000041">
    <property type="protein sequence ID" value="MBO2444081.1"/>
    <property type="molecule type" value="Genomic_DNA"/>
</dbReference>
<keyword evidence="3" id="KW-1185">Reference proteome</keyword>
<evidence type="ECO:0000313" key="2">
    <source>
        <dbReference type="EMBL" id="MBO2444081.1"/>
    </source>
</evidence>
<dbReference type="InterPro" id="IPR012349">
    <property type="entry name" value="Split_barrel_FMN-bd"/>
</dbReference>
<sequence length="157" mass="16914">MDRALLFVIGLVNRTVFAVTRGRIVLYRFGGMPAVMVQLEPLGGPEVIASFRDGEDHVLLAEDAEDAEDADGALVESLRSATSARVEAGGRWYPVGIVMVEDGGERERLLKRVLKQASISERYEAKRRRAVPVARLTPQGAPAPDASAEAVSGIRTG</sequence>
<organism evidence="2 3">
    <name type="scientific">Actinomadura nitritigenes</name>
    <dbReference type="NCBI Taxonomy" id="134602"/>
    <lineage>
        <taxon>Bacteria</taxon>
        <taxon>Bacillati</taxon>
        <taxon>Actinomycetota</taxon>
        <taxon>Actinomycetes</taxon>
        <taxon>Streptosporangiales</taxon>
        <taxon>Thermomonosporaceae</taxon>
        <taxon>Actinomadura</taxon>
    </lineage>
</organism>
<protein>
    <submittedName>
        <fullName evidence="2">Uncharacterized protein</fullName>
    </submittedName>
</protein>
<proteinExistence type="predicted"/>
<dbReference type="RefSeq" id="WP_208272384.1">
    <property type="nucleotide sequence ID" value="NZ_BAAAGM010000063.1"/>
</dbReference>